<proteinExistence type="predicted"/>
<keyword evidence="2" id="KW-1185">Reference proteome</keyword>
<name>A0ACC2FPJ1_DALPE</name>
<protein>
    <submittedName>
        <fullName evidence="1">Uncharacterized protein</fullName>
    </submittedName>
</protein>
<evidence type="ECO:0000313" key="2">
    <source>
        <dbReference type="Proteomes" id="UP001157502"/>
    </source>
</evidence>
<comment type="caution">
    <text evidence="1">The sequence shown here is derived from an EMBL/GenBank/DDBJ whole genome shotgun (WGS) entry which is preliminary data.</text>
</comment>
<accession>A0ACC2FPJ1</accession>
<evidence type="ECO:0000313" key="1">
    <source>
        <dbReference type="EMBL" id="KAJ7993213.1"/>
    </source>
</evidence>
<reference evidence="1" key="1">
    <citation type="submission" date="2021-05" db="EMBL/GenBank/DDBJ databases">
        <authorList>
            <person name="Pan Q."/>
            <person name="Jouanno E."/>
            <person name="Zahm M."/>
            <person name="Klopp C."/>
            <person name="Cabau C."/>
            <person name="Louis A."/>
            <person name="Berthelot C."/>
            <person name="Parey E."/>
            <person name="Roest Crollius H."/>
            <person name="Montfort J."/>
            <person name="Robinson-Rechavi M."/>
            <person name="Bouchez O."/>
            <person name="Lampietro C."/>
            <person name="Lopez Roques C."/>
            <person name="Donnadieu C."/>
            <person name="Postlethwait J."/>
            <person name="Bobe J."/>
            <person name="Dillon D."/>
            <person name="Chandos A."/>
            <person name="von Hippel F."/>
            <person name="Guiguen Y."/>
        </authorList>
    </citation>
    <scope>NUCLEOTIDE SEQUENCE</scope>
    <source>
        <strain evidence="1">YG-Jan2019</strain>
    </source>
</reference>
<dbReference type="EMBL" id="CM055751">
    <property type="protein sequence ID" value="KAJ7993213.1"/>
    <property type="molecule type" value="Genomic_DNA"/>
</dbReference>
<gene>
    <name evidence="1" type="ORF">DPEC_G00270120</name>
</gene>
<dbReference type="Proteomes" id="UP001157502">
    <property type="component" value="Chromosome 24"/>
</dbReference>
<sequence length="119" mass="12880">MQAGTELPSVLASVRQGGCDAGTGVPRLCPPGGSVVPRPPPLDLSYPYMHKPDTGHKTMPRSFLGTLWSRVAMADMPASGWVKLERRVHTYTAILYCSLLTSPSGEVPGLVLWIRESYV</sequence>
<organism evidence="1 2">
    <name type="scientific">Dallia pectoralis</name>
    <name type="common">Alaska blackfish</name>
    <dbReference type="NCBI Taxonomy" id="75939"/>
    <lineage>
        <taxon>Eukaryota</taxon>
        <taxon>Metazoa</taxon>
        <taxon>Chordata</taxon>
        <taxon>Craniata</taxon>
        <taxon>Vertebrata</taxon>
        <taxon>Euteleostomi</taxon>
        <taxon>Actinopterygii</taxon>
        <taxon>Neopterygii</taxon>
        <taxon>Teleostei</taxon>
        <taxon>Protacanthopterygii</taxon>
        <taxon>Esociformes</taxon>
        <taxon>Umbridae</taxon>
        <taxon>Dallia</taxon>
    </lineage>
</organism>